<gene>
    <name evidence="2" type="ORF">F4693_003396</name>
</gene>
<comment type="caution">
    <text evidence="2">The sequence shown here is derived from an EMBL/GenBank/DDBJ whole genome shotgun (WGS) entry which is preliminary data.</text>
</comment>
<keyword evidence="1" id="KW-0812">Transmembrane</keyword>
<keyword evidence="1" id="KW-0472">Membrane</keyword>
<feature type="transmembrane region" description="Helical" evidence="1">
    <location>
        <begin position="60"/>
        <end position="80"/>
    </location>
</feature>
<feature type="transmembrane region" description="Helical" evidence="1">
    <location>
        <begin position="92"/>
        <end position="110"/>
    </location>
</feature>
<protein>
    <submittedName>
        <fullName evidence="2">Uncharacterized protein</fullName>
    </submittedName>
</protein>
<evidence type="ECO:0000313" key="3">
    <source>
        <dbReference type="Proteomes" id="UP000522313"/>
    </source>
</evidence>
<reference evidence="2 3" key="1">
    <citation type="submission" date="2020-08" db="EMBL/GenBank/DDBJ databases">
        <title>The Agave Microbiome: Exploring the role of microbial communities in plant adaptations to desert environments.</title>
        <authorList>
            <person name="Partida-Martinez L.P."/>
        </authorList>
    </citation>
    <scope>NUCLEOTIDE SEQUENCE [LARGE SCALE GENOMIC DNA]</scope>
    <source>
        <strain evidence="2 3">AS3.13</strain>
    </source>
</reference>
<dbReference type="AlphaFoldDB" id="A0A7X0JFQ8"/>
<evidence type="ECO:0000256" key="1">
    <source>
        <dbReference type="SAM" id="Phobius"/>
    </source>
</evidence>
<proteinExistence type="predicted"/>
<organism evidence="2 3">
    <name type="scientific">Sphingomonas endophytica</name>
    <dbReference type="NCBI Taxonomy" id="869719"/>
    <lineage>
        <taxon>Bacteria</taxon>
        <taxon>Pseudomonadati</taxon>
        <taxon>Pseudomonadota</taxon>
        <taxon>Alphaproteobacteria</taxon>
        <taxon>Sphingomonadales</taxon>
        <taxon>Sphingomonadaceae</taxon>
        <taxon>Sphingomonas</taxon>
    </lineage>
</organism>
<dbReference type="EMBL" id="JACHBT010000022">
    <property type="protein sequence ID" value="MBB6506394.1"/>
    <property type="molecule type" value="Genomic_DNA"/>
</dbReference>
<dbReference type="RefSeq" id="WP_184508035.1">
    <property type="nucleotide sequence ID" value="NZ_JACHBT010000022.1"/>
</dbReference>
<sequence>MVAIVVPLGALAFLAFVVAGICRLISQAMFNRTIRKALDVDPASARLLIDKLEPRARSSAGLVGWIMVVAGVAIGTIGVIDRSEGFSDSLPIAATSVAIGLGILLYAWWIGRSAAETAQRDVTL</sequence>
<evidence type="ECO:0000313" key="2">
    <source>
        <dbReference type="EMBL" id="MBB6506394.1"/>
    </source>
</evidence>
<dbReference type="Proteomes" id="UP000522313">
    <property type="component" value="Unassembled WGS sequence"/>
</dbReference>
<feature type="transmembrane region" description="Helical" evidence="1">
    <location>
        <begin position="6"/>
        <end position="26"/>
    </location>
</feature>
<name>A0A7X0JFQ8_9SPHN</name>
<accession>A0A7X0JFQ8</accession>
<reference evidence="2 3" key="2">
    <citation type="submission" date="2020-08" db="EMBL/GenBank/DDBJ databases">
        <authorList>
            <person name="Partida-Martinez L."/>
            <person name="Huntemann M."/>
            <person name="Clum A."/>
            <person name="Wang J."/>
            <person name="Palaniappan K."/>
            <person name="Ritter S."/>
            <person name="Chen I.-M."/>
            <person name="Stamatis D."/>
            <person name="Reddy T."/>
            <person name="O'Malley R."/>
            <person name="Daum C."/>
            <person name="Shapiro N."/>
            <person name="Ivanova N."/>
            <person name="Kyrpides N."/>
            <person name="Woyke T."/>
        </authorList>
    </citation>
    <scope>NUCLEOTIDE SEQUENCE [LARGE SCALE GENOMIC DNA]</scope>
    <source>
        <strain evidence="2 3">AS3.13</strain>
    </source>
</reference>
<keyword evidence="1" id="KW-1133">Transmembrane helix</keyword>